<dbReference type="AlphaFoldDB" id="A0A1G7E854"/>
<name>A0A1G7E854_9PROT</name>
<keyword evidence="3" id="KW-1185">Reference proteome</keyword>
<sequence length="93" mass="10023">MPAKKLSRQQRQRQADPVTHAAMAAAAAEGKARFGTRISAVTGEIRPLLAARRAGPLPSADEVRLMALHAEFNQLAVEEKHFVEAALAERLGP</sequence>
<dbReference type="EMBL" id="FMZX01000064">
    <property type="protein sequence ID" value="SDE59605.1"/>
    <property type="molecule type" value="Genomic_DNA"/>
</dbReference>
<evidence type="ECO:0000313" key="3">
    <source>
        <dbReference type="Proteomes" id="UP000198925"/>
    </source>
</evidence>
<proteinExistence type="predicted"/>
<evidence type="ECO:0000313" key="2">
    <source>
        <dbReference type="EMBL" id="SDE59605.1"/>
    </source>
</evidence>
<feature type="compositionally biased region" description="Basic residues" evidence="1">
    <location>
        <begin position="1"/>
        <end position="11"/>
    </location>
</feature>
<accession>A0A1G7E854</accession>
<gene>
    <name evidence="2" type="ORF">SAMN04487779_10642</name>
</gene>
<dbReference type="RefSeq" id="WP_090665425.1">
    <property type="nucleotide sequence ID" value="NZ_FMZX01000064.1"/>
</dbReference>
<protein>
    <submittedName>
        <fullName evidence="2">Uncharacterized protein</fullName>
    </submittedName>
</protein>
<reference evidence="2 3" key="1">
    <citation type="submission" date="2016-10" db="EMBL/GenBank/DDBJ databases">
        <authorList>
            <person name="de Groot N.N."/>
        </authorList>
    </citation>
    <scope>NUCLEOTIDE SEQUENCE [LARGE SCALE GENOMIC DNA]</scope>
    <source>
        <strain evidence="2 3">CPCC 100156</strain>
    </source>
</reference>
<feature type="region of interest" description="Disordered" evidence="1">
    <location>
        <begin position="1"/>
        <end position="23"/>
    </location>
</feature>
<dbReference type="Proteomes" id="UP000198925">
    <property type="component" value="Unassembled WGS sequence"/>
</dbReference>
<organism evidence="2 3">
    <name type="scientific">Belnapia rosea</name>
    <dbReference type="NCBI Taxonomy" id="938405"/>
    <lineage>
        <taxon>Bacteria</taxon>
        <taxon>Pseudomonadati</taxon>
        <taxon>Pseudomonadota</taxon>
        <taxon>Alphaproteobacteria</taxon>
        <taxon>Acetobacterales</taxon>
        <taxon>Roseomonadaceae</taxon>
        <taxon>Belnapia</taxon>
    </lineage>
</organism>
<evidence type="ECO:0000256" key="1">
    <source>
        <dbReference type="SAM" id="MobiDB-lite"/>
    </source>
</evidence>